<dbReference type="OrthoDB" id="8320983at2"/>
<keyword evidence="7" id="KW-1133">Transmembrane helix</keyword>
<gene>
    <name evidence="11" type="ORF">A6A04_16670</name>
</gene>
<dbReference type="PROSITE" id="PS50192">
    <property type="entry name" value="T_SNARE"/>
    <property type="match status" value="1"/>
</dbReference>
<dbReference type="SMART" id="SM00304">
    <property type="entry name" value="HAMP"/>
    <property type="match status" value="1"/>
</dbReference>
<feature type="domain" description="T-SNARE coiled-coil homology" evidence="9">
    <location>
        <begin position="466"/>
        <end position="528"/>
    </location>
</feature>
<dbReference type="Pfam" id="PF00672">
    <property type="entry name" value="HAMP"/>
    <property type="match status" value="1"/>
</dbReference>
<evidence type="ECO:0000256" key="7">
    <source>
        <dbReference type="SAM" id="Phobius"/>
    </source>
</evidence>
<dbReference type="SUPFAM" id="SSF58104">
    <property type="entry name" value="Methyl-accepting chemotaxis protein (MCP) signaling domain"/>
    <property type="match status" value="1"/>
</dbReference>
<dbReference type="AlphaFoldDB" id="A0A178MQR2"/>
<evidence type="ECO:0000313" key="11">
    <source>
        <dbReference type="EMBL" id="OAN51283.1"/>
    </source>
</evidence>
<dbReference type="STRING" id="1285242.A6A04_16670"/>
<protein>
    <submittedName>
        <fullName evidence="11">Chemotaxis protein</fullName>
    </submittedName>
</protein>
<dbReference type="Gene3D" id="1.10.287.950">
    <property type="entry name" value="Methyl-accepting chemotaxis protein"/>
    <property type="match status" value="1"/>
</dbReference>
<feature type="region of interest" description="Disordered" evidence="6">
    <location>
        <begin position="315"/>
        <end position="337"/>
    </location>
</feature>
<proteinExistence type="inferred from homology"/>
<name>A0A178MQR2_9PROT</name>
<dbReference type="CDD" id="cd06225">
    <property type="entry name" value="HAMP"/>
    <property type="match status" value="1"/>
</dbReference>
<evidence type="ECO:0000256" key="6">
    <source>
        <dbReference type="SAM" id="MobiDB-lite"/>
    </source>
</evidence>
<dbReference type="GO" id="GO:0005886">
    <property type="term" value="C:plasma membrane"/>
    <property type="evidence" value="ECO:0007669"/>
    <property type="project" value="UniProtKB-SubCell"/>
</dbReference>
<comment type="similarity">
    <text evidence="4">Belongs to the methyl-accepting chemotaxis (MCP) protein family.</text>
</comment>
<dbReference type="RefSeq" id="WP_068491735.1">
    <property type="nucleotide sequence ID" value="NZ_LWQT01000047.1"/>
</dbReference>
<dbReference type="EMBL" id="LWQT01000047">
    <property type="protein sequence ID" value="OAN51283.1"/>
    <property type="molecule type" value="Genomic_DNA"/>
</dbReference>
<dbReference type="InterPro" id="IPR000727">
    <property type="entry name" value="T_SNARE_dom"/>
</dbReference>
<evidence type="ECO:0000259" key="9">
    <source>
        <dbReference type="PROSITE" id="PS50192"/>
    </source>
</evidence>
<feature type="transmembrane region" description="Helical" evidence="7">
    <location>
        <begin position="15"/>
        <end position="35"/>
    </location>
</feature>
<evidence type="ECO:0000256" key="5">
    <source>
        <dbReference type="PROSITE-ProRule" id="PRU00284"/>
    </source>
</evidence>
<accession>A0A178MQR2</accession>
<dbReference type="Proteomes" id="UP000078428">
    <property type="component" value="Unassembled WGS sequence"/>
</dbReference>
<evidence type="ECO:0000313" key="12">
    <source>
        <dbReference type="Proteomes" id="UP000078428"/>
    </source>
</evidence>
<evidence type="ECO:0000256" key="2">
    <source>
        <dbReference type="ARBA" id="ARBA00022519"/>
    </source>
</evidence>
<dbReference type="PANTHER" id="PTHR32089">
    <property type="entry name" value="METHYL-ACCEPTING CHEMOTAXIS PROTEIN MCPB"/>
    <property type="match status" value="1"/>
</dbReference>
<feature type="domain" description="Methyl-accepting transducer" evidence="8">
    <location>
        <begin position="307"/>
        <end position="536"/>
    </location>
</feature>
<keyword evidence="7" id="KW-0812">Transmembrane</keyword>
<keyword evidence="12" id="KW-1185">Reference proteome</keyword>
<dbReference type="PROSITE" id="PS50111">
    <property type="entry name" value="CHEMOTAXIS_TRANSDUC_2"/>
    <property type="match status" value="1"/>
</dbReference>
<dbReference type="InterPro" id="IPR004089">
    <property type="entry name" value="MCPsignal_dom"/>
</dbReference>
<sequence>MSRAVWQSLRLRQRFMIAVGLGVIVMATLIVVFIARFEEQALERKLHELSVNEMTSLHALILNVMATRPEDADNIGIKVFNKWFDSRNIHYAGKVWSVWGPKVAAHMKEAEPERQPKSAQDDIDQEALVSGKPVGRMVGGYYRYAMPIVLGVTDGAKDEVCYACHGGMGMQDGDVIAVLSSSLSNAEEKAELNKVLMALIGFGLGATVLSVFGIRSILTRVITRPIGRMTTLMAKLADGDTSVEIEAIERNDEVGDMARTVQVFKEHMLDADRLRASQEEDRIRAAHDRDLAMRQMADSFEGTVKAKVAEVEASTSGIRGTAHSMANRSEKSGGRSLEVGEAAEITTERAAAVSEATRKLALSINEIAQQVGESSRIAQQAVSDVNTTASQMTGLSQAVQAIGNVVQLINDIAAQTNLLALNATIEAARAGEAGKGFAVVANEVKNLANQTAKATEEISVQVAAVQGSTREMTASIQGVVEIIRTIDSISSAIATAVQHQESTTHDIASNIDEVAHQAGEVSRSVTDLSKASAMSCAGTIRVIWSAKNLARVVEELSHEAEQFLVSVRGK</sequence>
<dbReference type="PANTHER" id="PTHR32089:SF112">
    <property type="entry name" value="LYSOZYME-LIKE PROTEIN-RELATED"/>
    <property type="match status" value="1"/>
</dbReference>
<feature type="transmembrane region" description="Helical" evidence="7">
    <location>
        <begin position="195"/>
        <end position="218"/>
    </location>
</feature>
<comment type="caution">
    <text evidence="11">The sequence shown here is derived from an EMBL/GenBank/DDBJ whole genome shotgun (WGS) entry which is preliminary data.</text>
</comment>
<evidence type="ECO:0000256" key="4">
    <source>
        <dbReference type="ARBA" id="ARBA00029447"/>
    </source>
</evidence>
<evidence type="ECO:0000256" key="3">
    <source>
        <dbReference type="ARBA" id="ARBA00023224"/>
    </source>
</evidence>
<dbReference type="InterPro" id="IPR003660">
    <property type="entry name" value="HAMP_dom"/>
</dbReference>
<evidence type="ECO:0000256" key="1">
    <source>
        <dbReference type="ARBA" id="ARBA00004429"/>
    </source>
</evidence>
<organism evidence="11 12">
    <name type="scientific">Paramagnetospirillum marisnigri</name>
    <dbReference type="NCBI Taxonomy" id="1285242"/>
    <lineage>
        <taxon>Bacteria</taxon>
        <taxon>Pseudomonadati</taxon>
        <taxon>Pseudomonadota</taxon>
        <taxon>Alphaproteobacteria</taxon>
        <taxon>Rhodospirillales</taxon>
        <taxon>Magnetospirillaceae</taxon>
        <taxon>Paramagnetospirillum</taxon>
    </lineage>
</organism>
<keyword evidence="2" id="KW-1003">Cell membrane</keyword>
<dbReference type="SMART" id="SM00283">
    <property type="entry name" value="MA"/>
    <property type="match status" value="1"/>
</dbReference>
<dbReference type="GO" id="GO:0007165">
    <property type="term" value="P:signal transduction"/>
    <property type="evidence" value="ECO:0007669"/>
    <property type="project" value="UniProtKB-KW"/>
</dbReference>
<dbReference type="Pfam" id="PF00015">
    <property type="entry name" value="MCPsignal"/>
    <property type="match status" value="1"/>
</dbReference>
<evidence type="ECO:0000259" key="10">
    <source>
        <dbReference type="PROSITE" id="PS50885"/>
    </source>
</evidence>
<dbReference type="PROSITE" id="PS50885">
    <property type="entry name" value="HAMP"/>
    <property type="match status" value="1"/>
</dbReference>
<keyword evidence="2" id="KW-0997">Cell inner membrane</keyword>
<dbReference type="Gene3D" id="1.10.8.500">
    <property type="entry name" value="HAMP domain in histidine kinase"/>
    <property type="match status" value="1"/>
</dbReference>
<keyword evidence="7" id="KW-0472">Membrane</keyword>
<evidence type="ECO:0000259" key="8">
    <source>
        <dbReference type="PROSITE" id="PS50111"/>
    </source>
</evidence>
<reference evidence="11 12" key="1">
    <citation type="submission" date="2016-04" db="EMBL/GenBank/DDBJ databases">
        <title>Draft genome sequence of freshwater magnetotactic bacteria Magnetospirillum marisnigri SP-1 and Magnetospirillum moscoviense BB-1.</title>
        <authorList>
            <person name="Koziaeva V."/>
            <person name="Dziuba M.V."/>
            <person name="Ivanov T.M."/>
            <person name="Kuznetsov B."/>
            <person name="Grouzdev D.S."/>
        </authorList>
    </citation>
    <scope>NUCLEOTIDE SEQUENCE [LARGE SCALE GENOMIC DNA]</scope>
    <source>
        <strain evidence="11 12">SP-1</strain>
    </source>
</reference>
<comment type="subcellular location">
    <subcellularLocation>
        <location evidence="1">Cell inner membrane</location>
        <topology evidence="1">Multi-pass membrane protein</topology>
    </subcellularLocation>
</comment>
<feature type="domain" description="HAMP" evidence="10">
    <location>
        <begin position="220"/>
        <end position="273"/>
    </location>
</feature>
<keyword evidence="3 5" id="KW-0807">Transducer</keyword>